<sequence length="346" mass="37293">MLRSSWFGASRDSGLEKSEEISAPVASSSAHAREDNAKGRRHTLAASLSTPHDALFANISGRQAEQSKAPGDANLLKASSSPIPEPAGTSSPPTTHGLDTLIDPFNGAVLGKLVLPDPNFTVEPMPSGEEFERNEELWSHLSRVLDLQSEIARLHMDMEGIGSKGDSKGKKNKGKTSPRLGRTRDTGEGMHKVTGTTTLLDDPEHVGEDEGVDVGAEADEEERKNREREEEFARLADQFEGRKEGINDIMTKLDHLSQALTEFHTLQAPQMNFPASRNNSMPLSASPSISPTSNEKRSSHTTASSLTPIITSTPKAAQSFIAPPDRANPYHLVESPTSATGAFTPR</sequence>
<feature type="region of interest" description="Disordered" evidence="1">
    <location>
        <begin position="270"/>
        <end position="346"/>
    </location>
</feature>
<reference evidence="2 3" key="1">
    <citation type="submission" date="2024-01" db="EMBL/GenBank/DDBJ databases">
        <title>A draft genome for a cacao thread blight-causing isolate of Paramarasmius palmivorus.</title>
        <authorList>
            <person name="Baruah I.K."/>
            <person name="Bukari Y."/>
            <person name="Amoako-Attah I."/>
            <person name="Meinhardt L.W."/>
            <person name="Bailey B.A."/>
            <person name="Cohen S.P."/>
        </authorList>
    </citation>
    <scope>NUCLEOTIDE SEQUENCE [LARGE SCALE GENOMIC DNA]</scope>
    <source>
        <strain evidence="2 3">GH-12</strain>
    </source>
</reference>
<protein>
    <submittedName>
        <fullName evidence="2">Uncharacterized protein</fullName>
    </submittedName>
</protein>
<feature type="compositionally biased region" description="Polar residues" evidence="1">
    <location>
        <begin position="270"/>
        <end position="293"/>
    </location>
</feature>
<feature type="compositionally biased region" description="Polar residues" evidence="1">
    <location>
        <begin position="335"/>
        <end position="346"/>
    </location>
</feature>
<feature type="region of interest" description="Disordered" evidence="1">
    <location>
        <begin position="61"/>
        <end position="98"/>
    </location>
</feature>
<name>A0AAW0E528_9AGAR</name>
<dbReference type="AlphaFoldDB" id="A0AAW0E528"/>
<keyword evidence="3" id="KW-1185">Reference proteome</keyword>
<accession>A0AAW0E528</accession>
<feature type="compositionally biased region" description="Polar residues" evidence="1">
    <location>
        <begin position="300"/>
        <end position="316"/>
    </location>
</feature>
<proteinExistence type="predicted"/>
<dbReference type="Proteomes" id="UP001383192">
    <property type="component" value="Unassembled WGS sequence"/>
</dbReference>
<feature type="region of interest" description="Disordered" evidence="1">
    <location>
        <begin position="1"/>
        <end position="49"/>
    </location>
</feature>
<dbReference type="EMBL" id="JAYKXP010000005">
    <property type="protein sequence ID" value="KAK7058411.1"/>
    <property type="molecule type" value="Genomic_DNA"/>
</dbReference>
<evidence type="ECO:0000313" key="3">
    <source>
        <dbReference type="Proteomes" id="UP001383192"/>
    </source>
</evidence>
<feature type="compositionally biased region" description="Polar residues" evidence="1">
    <location>
        <begin position="77"/>
        <end position="94"/>
    </location>
</feature>
<feature type="compositionally biased region" description="Basic and acidic residues" evidence="1">
    <location>
        <begin position="182"/>
        <end position="191"/>
    </location>
</feature>
<feature type="region of interest" description="Disordered" evidence="1">
    <location>
        <begin position="160"/>
        <end position="231"/>
    </location>
</feature>
<evidence type="ECO:0000313" key="2">
    <source>
        <dbReference type="EMBL" id="KAK7058411.1"/>
    </source>
</evidence>
<feature type="compositionally biased region" description="Acidic residues" evidence="1">
    <location>
        <begin position="209"/>
        <end position="220"/>
    </location>
</feature>
<organism evidence="2 3">
    <name type="scientific">Paramarasmius palmivorus</name>
    <dbReference type="NCBI Taxonomy" id="297713"/>
    <lineage>
        <taxon>Eukaryota</taxon>
        <taxon>Fungi</taxon>
        <taxon>Dikarya</taxon>
        <taxon>Basidiomycota</taxon>
        <taxon>Agaricomycotina</taxon>
        <taxon>Agaricomycetes</taxon>
        <taxon>Agaricomycetidae</taxon>
        <taxon>Agaricales</taxon>
        <taxon>Marasmiineae</taxon>
        <taxon>Marasmiaceae</taxon>
        <taxon>Paramarasmius</taxon>
    </lineage>
</organism>
<evidence type="ECO:0000256" key="1">
    <source>
        <dbReference type="SAM" id="MobiDB-lite"/>
    </source>
</evidence>
<comment type="caution">
    <text evidence="2">The sequence shown here is derived from an EMBL/GenBank/DDBJ whole genome shotgun (WGS) entry which is preliminary data.</text>
</comment>
<feature type="compositionally biased region" description="Basic and acidic residues" evidence="1">
    <location>
        <begin position="221"/>
        <end position="231"/>
    </location>
</feature>
<gene>
    <name evidence="2" type="ORF">VNI00_002045</name>
</gene>